<gene>
    <name evidence="2" type="ORF">NPIL_33651</name>
</gene>
<keyword evidence="1" id="KW-0472">Membrane</keyword>
<dbReference type="Proteomes" id="UP000887013">
    <property type="component" value="Unassembled WGS sequence"/>
</dbReference>
<protein>
    <submittedName>
        <fullName evidence="2">Uncharacterized protein</fullName>
    </submittedName>
</protein>
<keyword evidence="1" id="KW-1133">Transmembrane helix</keyword>
<accession>A0A8X6Q131</accession>
<comment type="caution">
    <text evidence="2">The sequence shown here is derived from an EMBL/GenBank/DDBJ whole genome shotgun (WGS) entry which is preliminary data.</text>
</comment>
<evidence type="ECO:0000313" key="3">
    <source>
        <dbReference type="Proteomes" id="UP000887013"/>
    </source>
</evidence>
<name>A0A8X6Q131_NEPPI</name>
<evidence type="ECO:0000256" key="1">
    <source>
        <dbReference type="SAM" id="Phobius"/>
    </source>
</evidence>
<evidence type="ECO:0000313" key="2">
    <source>
        <dbReference type="EMBL" id="GFT94611.1"/>
    </source>
</evidence>
<dbReference type="AlphaFoldDB" id="A0A8X6Q131"/>
<dbReference type="EMBL" id="BMAW01075017">
    <property type="protein sequence ID" value="GFT94611.1"/>
    <property type="molecule type" value="Genomic_DNA"/>
</dbReference>
<proteinExistence type="predicted"/>
<keyword evidence="1" id="KW-0812">Transmembrane</keyword>
<sequence length="99" mass="11359">MIQPDEYMEENLESFPCLPSDINGPNDCAEMCKLSISDRTCTTARRPPSTHFPSIRGDNAIKFVLYYLHLCGVMMMMGKVYWPKSQMRPYCDKQGKSVI</sequence>
<keyword evidence="3" id="KW-1185">Reference proteome</keyword>
<feature type="transmembrane region" description="Helical" evidence="1">
    <location>
        <begin position="63"/>
        <end position="82"/>
    </location>
</feature>
<reference evidence="2" key="1">
    <citation type="submission" date="2020-08" db="EMBL/GenBank/DDBJ databases">
        <title>Multicomponent nature underlies the extraordinary mechanical properties of spider dragline silk.</title>
        <authorList>
            <person name="Kono N."/>
            <person name="Nakamura H."/>
            <person name="Mori M."/>
            <person name="Yoshida Y."/>
            <person name="Ohtoshi R."/>
            <person name="Malay A.D."/>
            <person name="Moran D.A.P."/>
            <person name="Tomita M."/>
            <person name="Numata K."/>
            <person name="Arakawa K."/>
        </authorList>
    </citation>
    <scope>NUCLEOTIDE SEQUENCE</scope>
</reference>
<organism evidence="2 3">
    <name type="scientific">Nephila pilipes</name>
    <name type="common">Giant wood spider</name>
    <name type="synonym">Nephila maculata</name>
    <dbReference type="NCBI Taxonomy" id="299642"/>
    <lineage>
        <taxon>Eukaryota</taxon>
        <taxon>Metazoa</taxon>
        <taxon>Ecdysozoa</taxon>
        <taxon>Arthropoda</taxon>
        <taxon>Chelicerata</taxon>
        <taxon>Arachnida</taxon>
        <taxon>Araneae</taxon>
        <taxon>Araneomorphae</taxon>
        <taxon>Entelegynae</taxon>
        <taxon>Araneoidea</taxon>
        <taxon>Nephilidae</taxon>
        <taxon>Nephila</taxon>
    </lineage>
</organism>